<dbReference type="GO" id="GO:0005737">
    <property type="term" value="C:cytoplasm"/>
    <property type="evidence" value="ECO:0007669"/>
    <property type="project" value="TreeGrafter"/>
</dbReference>
<keyword evidence="1" id="KW-0378">Hydrolase</keyword>
<dbReference type="OrthoDB" id="9810449at2"/>
<dbReference type="InterPro" id="IPR036412">
    <property type="entry name" value="HAD-like_sf"/>
</dbReference>
<dbReference type="Gene3D" id="3.40.50.1000">
    <property type="entry name" value="HAD superfamily/HAD-like"/>
    <property type="match status" value="2"/>
</dbReference>
<dbReference type="Pfam" id="PF13344">
    <property type="entry name" value="Hydrolase_6"/>
    <property type="match status" value="1"/>
</dbReference>
<proteinExistence type="predicted"/>
<dbReference type="Proteomes" id="UP000318478">
    <property type="component" value="Unassembled WGS sequence"/>
</dbReference>
<dbReference type="RefSeq" id="WP_146584515.1">
    <property type="nucleotide sequence ID" value="NZ_SJPO01000002.1"/>
</dbReference>
<dbReference type="EC" id="3.1.3.5" evidence="1"/>
<dbReference type="InterPro" id="IPR006357">
    <property type="entry name" value="HAD-SF_hydro_IIA"/>
</dbReference>
<dbReference type="EMBL" id="SJPO01000002">
    <property type="protein sequence ID" value="TWT78226.1"/>
    <property type="molecule type" value="Genomic_DNA"/>
</dbReference>
<sequence length="272" mass="28875">MSDRLRVVKHFVLDMDGTIYLGGALFPTTLPFLQTLAELGIGHTFLTNNNSLSRADYVRKLAGLGVAADDNQVYSSAHATIHYLQTEAPQARRLFVVGTPALLGEFAAAGYDCVDSDPDALVVGFDTALPYDRLCRASYLAAQGLPYVATHPDFVCPTDQPTVLPDCGAVCALIKAAVGREPDAVPGKPNGAMLHGIRQRHGLTPAEVAVVGDRIYTDVRMGRDAGALAILTLTGEAGEEDVSRAAPEARPDLVIRGLDSLAEQLRAAHQTA</sequence>
<keyword evidence="2" id="KW-1185">Reference proteome</keyword>
<dbReference type="PANTHER" id="PTHR19288">
    <property type="entry name" value="4-NITROPHENYLPHOSPHATASE-RELATED"/>
    <property type="match status" value="1"/>
</dbReference>
<evidence type="ECO:0000313" key="1">
    <source>
        <dbReference type="EMBL" id="TWT78226.1"/>
    </source>
</evidence>
<dbReference type="NCBIfam" id="TIGR01460">
    <property type="entry name" value="HAD-SF-IIA"/>
    <property type="match status" value="1"/>
</dbReference>
<evidence type="ECO:0000313" key="2">
    <source>
        <dbReference type="Proteomes" id="UP000318478"/>
    </source>
</evidence>
<accession>A0A5C5YTZ7</accession>
<dbReference type="InterPro" id="IPR023214">
    <property type="entry name" value="HAD_sf"/>
</dbReference>
<name>A0A5C5YTZ7_9BACT</name>
<protein>
    <submittedName>
        <fullName evidence="1">Ribonucleotide monophosphatase NagD</fullName>
        <ecNumber evidence="1">3.1.3.5</ecNumber>
    </submittedName>
</protein>
<organism evidence="1 2">
    <name type="scientific">Posidoniimonas polymericola</name>
    <dbReference type="NCBI Taxonomy" id="2528002"/>
    <lineage>
        <taxon>Bacteria</taxon>
        <taxon>Pseudomonadati</taxon>
        <taxon>Planctomycetota</taxon>
        <taxon>Planctomycetia</taxon>
        <taxon>Pirellulales</taxon>
        <taxon>Lacipirellulaceae</taxon>
        <taxon>Posidoniimonas</taxon>
    </lineage>
</organism>
<dbReference type="GO" id="GO:0008253">
    <property type="term" value="F:5'-nucleotidase activity"/>
    <property type="evidence" value="ECO:0007669"/>
    <property type="project" value="UniProtKB-EC"/>
</dbReference>
<gene>
    <name evidence="1" type="primary">nagD</name>
    <name evidence="1" type="ORF">Pla123a_10160</name>
</gene>
<reference evidence="1 2" key="1">
    <citation type="submission" date="2019-02" db="EMBL/GenBank/DDBJ databases">
        <title>Deep-cultivation of Planctomycetes and their phenomic and genomic characterization uncovers novel biology.</title>
        <authorList>
            <person name="Wiegand S."/>
            <person name="Jogler M."/>
            <person name="Boedeker C."/>
            <person name="Pinto D."/>
            <person name="Vollmers J."/>
            <person name="Rivas-Marin E."/>
            <person name="Kohn T."/>
            <person name="Peeters S.H."/>
            <person name="Heuer A."/>
            <person name="Rast P."/>
            <person name="Oberbeckmann S."/>
            <person name="Bunk B."/>
            <person name="Jeske O."/>
            <person name="Meyerdierks A."/>
            <person name="Storesund J.E."/>
            <person name="Kallscheuer N."/>
            <person name="Luecker S."/>
            <person name="Lage O.M."/>
            <person name="Pohl T."/>
            <person name="Merkel B.J."/>
            <person name="Hornburger P."/>
            <person name="Mueller R.-W."/>
            <person name="Bruemmer F."/>
            <person name="Labrenz M."/>
            <person name="Spormann A.M."/>
            <person name="Op Den Camp H."/>
            <person name="Overmann J."/>
            <person name="Amann R."/>
            <person name="Jetten M.S.M."/>
            <person name="Mascher T."/>
            <person name="Medema M.H."/>
            <person name="Devos D.P."/>
            <person name="Kaster A.-K."/>
            <person name="Ovreas L."/>
            <person name="Rohde M."/>
            <person name="Galperin M.Y."/>
            <person name="Jogler C."/>
        </authorList>
    </citation>
    <scope>NUCLEOTIDE SEQUENCE [LARGE SCALE GENOMIC DNA]</scope>
    <source>
        <strain evidence="1 2">Pla123a</strain>
    </source>
</reference>
<dbReference type="AlphaFoldDB" id="A0A5C5YTZ7"/>
<comment type="caution">
    <text evidence="1">The sequence shown here is derived from an EMBL/GenBank/DDBJ whole genome shotgun (WGS) entry which is preliminary data.</text>
</comment>
<dbReference type="Pfam" id="PF13242">
    <property type="entry name" value="Hydrolase_like"/>
    <property type="match status" value="1"/>
</dbReference>
<dbReference type="SUPFAM" id="SSF56784">
    <property type="entry name" value="HAD-like"/>
    <property type="match status" value="1"/>
</dbReference>
<dbReference type="PANTHER" id="PTHR19288:SF46">
    <property type="entry name" value="HALOACID DEHALOGENASE-LIKE HYDROLASE DOMAIN-CONTAINING PROTEIN 2"/>
    <property type="match status" value="1"/>
</dbReference>